<evidence type="ECO:0000313" key="2">
    <source>
        <dbReference type="Proteomes" id="UP000054166"/>
    </source>
</evidence>
<organism evidence="1 2">
    <name type="scientific">Piloderma croceum (strain F 1598)</name>
    <dbReference type="NCBI Taxonomy" id="765440"/>
    <lineage>
        <taxon>Eukaryota</taxon>
        <taxon>Fungi</taxon>
        <taxon>Dikarya</taxon>
        <taxon>Basidiomycota</taxon>
        <taxon>Agaricomycotina</taxon>
        <taxon>Agaricomycetes</taxon>
        <taxon>Agaricomycetidae</taxon>
        <taxon>Atheliales</taxon>
        <taxon>Atheliaceae</taxon>
        <taxon>Piloderma</taxon>
    </lineage>
</organism>
<evidence type="ECO:0000313" key="1">
    <source>
        <dbReference type="EMBL" id="KIM86413.1"/>
    </source>
</evidence>
<dbReference type="HOGENOM" id="CLU_615549_0_0_1"/>
<dbReference type="Proteomes" id="UP000054166">
    <property type="component" value="Unassembled WGS sequence"/>
</dbReference>
<dbReference type="AlphaFoldDB" id="A0A0C3BJA5"/>
<reference evidence="2" key="2">
    <citation type="submission" date="2015-01" db="EMBL/GenBank/DDBJ databases">
        <title>Evolutionary Origins and Diversification of the Mycorrhizal Mutualists.</title>
        <authorList>
            <consortium name="DOE Joint Genome Institute"/>
            <consortium name="Mycorrhizal Genomics Consortium"/>
            <person name="Kohler A."/>
            <person name="Kuo A."/>
            <person name="Nagy L.G."/>
            <person name="Floudas D."/>
            <person name="Copeland A."/>
            <person name="Barry K.W."/>
            <person name="Cichocki N."/>
            <person name="Veneault-Fourrey C."/>
            <person name="LaButti K."/>
            <person name="Lindquist E.A."/>
            <person name="Lipzen A."/>
            <person name="Lundell T."/>
            <person name="Morin E."/>
            <person name="Murat C."/>
            <person name="Riley R."/>
            <person name="Ohm R."/>
            <person name="Sun H."/>
            <person name="Tunlid A."/>
            <person name="Henrissat B."/>
            <person name="Grigoriev I.V."/>
            <person name="Hibbett D.S."/>
            <person name="Martin F."/>
        </authorList>
    </citation>
    <scope>NUCLEOTIDE SEQUENCE [LARGE SCALE GENOMIC DNA]</scope>
    <source>
        <strain evidence="2">F 1598</strain>
    </source>
</reference>
<accession>A0A0C3BJA5</accession>
<name>A0A0C3BJA5_PILCF</name>
<protein>
    <submittedName>
        <fullName evidence="1">Uncharacterized protein</fullName>
    </submittedName>
</protein>
<dbReference type="SUPFAM" id="SSF82171">
    <property type="entry name" value="DPP6 N-terminal domain-like"/>
    <property type="match status" value="1"/>
</dbReference>
<gene>
    <name evidence="1" type="ORF">PILCRDRAFT_816369</name>
</gene>
<proteinExistence type="predicted"/>
<keyword evidence="2" id="KW-1185">Reference proteome</keyword>
<reference evidence="1 2" key="1">
    <citation type="submission" date="2014-04" db="EMBL/GenBank/DDBJ databases">
        <authorList>
            <consortium name="DOE Joint Genome Institute"/>
            <person name="Kuo A."/>
            <person name="Tarkka M."/>
            <person name="Buscot F."/>
            <person name="Kohler A."/>
            <person name="Nagy L.G."/>
            <person name="Floudas D."/>
            <person name="Copeland A."/>
            <person name="Barry K.W."/>
            <person name="Cichocki N."/>
            <person name="Veneault-Fourrey C."/>
            <person name="LaButti K."/>
            <person name="Lindquist E.A."/>
            <person name="Lipzen A."/>
            <person name="Lundell T."/>
            <person name="Morin E."/>
            <person name="Murat C."/>
            <person name="Sun H."/>
            <person name="Tunlid A."/>
            <person name="Henrissat B."/>
            <person name="Grigoriev I.V."/>
            <person name="Hibbett D.S."/>
            <person name="Martin F."/>
            <person name="Nordberg H.P."/>
            <person name="Cantor M.N."/>
            <person name="Hua S.X."/>
        </authorList>
    </citation>
    <scope>NUCLEOTIDE SEQUENCE [LARGE SCALE GENOMIC DNA]</scope>
    <source>
        <strain evidence="1 2">F 1598</strain>
    </source>
</reference>
<dbReference type="OrthoDB" id="3268567at2759"/>
<sequence>MYPHSNITVTSDPSQTCKYLRNMLEERSIWDAAFRDILEVIPLRGIRCALPDMTSTELRRKANRIALVDNLWSRDTIHPVKIERHSLSPDICRVEVLPGGEFILTLRKDGELQLRNTRDFVKPLLTVTRPNQSSCQYYPESTDMRRSVSERGENWAVVLDYYSTSEGEPRTDLRIYLIDTTTASMLPLTTITKHAYCIDYHPMGEFLATSIQDGDNYLVSLRRICFSSSLDEKEVVLNLGQGMNNPRTTILCGHKFLVSTALNLRLYQIPEMGPICDEGAFYPEVTAPIAIHAEGTPGHGKLIWDALCDHHDGRFAIYTWSAQEELLVQILPAPGQSQDSIVCYSIDGACAGGTSRIIGCKEFVDMQPMELCCYAHFMRPDMCVGYVRLGRTRAFDPSHSVLIPLLGHDGRAEDLHWDEESGRLCVLFSPNGDRNAKALLMVDMI</sequence>
<dbReference type="InParanoid" id="A0A0C3BJA5"/>
<dbReference type="EMBL" id="KN832982">
    <property type="protein sequence ID" value="KIM86413.1"/>
    <property type="molecule type" value="Genomic_DNA"/>
</dbReference>